<evidence type="ECO:0008006" key="4">
    <source>
        <dbReference type="Google" id="ProtNLM"/>
    </source>
</evidence>
<accession>A0A4P6P911</accession>
<evidence type="ECO:0000256" key="1">
    <source>
        <dbReference type="SAM" id="SignalP"/>
    </source>
</evidence>
<dbReference type="OrthoDB" id="5432749at2"/>
<dbReference type="RefSeq" id="WP_130601734.1">
    <property type="nucleotide sequence ID" value="NZ_CP034759.1"/>
</dbReference>
<organism evidence="2 3">
    <name type="scientific">Litorilituus sediminis</name>
    <dbReference type="NCBI Taxonomy" id="718192"/>
    <lineage>
        <taxon>Bacteria</taxon>
        <taxon>Pseudomonadati</taxon>
        <taxon>Pseudomonadota</taxon>
        <taxon>Gammaproteobacteria</taxon>
        <taxon>Alteromonadales</taxon>
        <taxon>Colwelliaceae</taxon>
        <taxon>Litorilituus</taxon>
    </lineage>
</organism>
<feature type="chain" id="PRO_5020192141" description="PEP-CTERM sorting domain-containing protein" evidence="1">
    <location>
        <begin position="25"/>
        <end position="283"/>
    </location>
</feature>
<gene>
    <name evidence="2" type="ORF">EMK97_09930</name>
</gene>
<dbReference type="AlphaFoldDB" id="A0A4P6P911"/>
<dbReference type="Proteomes" id="UP000290244">
    <property type="component" value="Chromosome"/>
</dbReference>
<keyword evidence="1" id="KW-0732">Signal</keyword>
<evidence type="ECO:0000313" key="3">
    <source>
        <dbReference type="Proteomes" id="UP000290244"/>
    </source>
</evidence>
<protein>
    <recommendedName>
        <fullName evidence="4">PEP-CTERM sorting domain-containing protein</fullName>
    </recommendedName>
</protein>
<keyword evidence="3" id="KW-1185">Reference proteome</keyword>
<dbReference type="KEGG" id="lsd:EMK97_09930"/>
<name>A0A4P6P911_9GAMM</name>
<dbReference type="EMBL" id="CP034759">
    <property type="protein sequence ID" value="QBG36005.1"/>
    <property type="molecule type" value="Genomic_DNA"/>
</dbReference>
<proteinExistence type="predicted"/>
<reference evidence="2 3" key="1">
    <citation type="submission" date="2018-12" db="EMBL/GenBank/DDBJ databases">
        <title>Complete genome of Litorilituus sediminis.</title>
        <authorList>
            <person name="Liu A."/>
            <person name="Rong J."/>
        </authorList>
    </citation>
    <scope>NUCLEOTIDE SEQUENCE [LARGE SCALE GENOMIC DNA]</scope>
    <source>
        <strain evidence="2 3">JCM 17549</strain>
    </source>
</reference>
<feature type="signal peptide" evidence="1">
    <location>
        <begin position="1"/>
        <end position="24"/>
    </location>
</feature>
<sequence length="283" mass="30705">MSLMQKFLTPMGALALIATSSVFASDIPIDNHIVYDRGDQVYGGANYEVDRMVVNWDVNDQITVDIYTNFGANNNDHTGDNVRGGRSIIYGDLLLGTTGSATDFNYAFSLGELTPEVASYPDELSGGWDNYYGGTKTAGYERYYRHAEDTNNSYSTGGLYAINNTLSSTPDYHVGGGVEVGQVFGDVTDRNNKAGNGIWSVNNSSVDFDIFSFSFNVANIEAFQNADQLALSWTMSCYNDVVTALISKTSNPVPVPLPATSLLLVLALLVLRKQSSQTNKLLA</sequence>
<evidence type="ECO:0000313" key="2">
    <source>
        <dbReference type="EMBL" id="QBG36005.1"/>
    </source>
</evidence>